<protein>
    <submittedName>
        <fullName evidence="2">Uncharacterized protein</fullName>
    </submittedName>
</protein>
<proteinExistence type="predicted"/>
<reference evidence="2" key="1">
    <citation type="submission" date="2020-10" db="EMBL/GenBank/DDBJ databases">
        <authorList>
            <person name="Han B."/>
            <person name="Lu T."/>
            <person name="Zhao Q."/>
            <person name="Huang X."/>
            <person name="Zhao Y."/>
        </authorList>
    </citation>
    <scope>NUCLEOTIDE SEQUENCE</scope>
</reference>
<feature type="region of interest" description="Disordered" evidence="1">
    <location>
        <begin position="82"/>
        <end position="175"/>
    </location>
</feature>
<feature type="compositionally biased region" description="Basic and acidic residues" evidence="1">
    <location>
        <begin position="91"/>
        <end position="100"/>
    </location>
</feature>
<feature type="compositionally biased region" description="Low complexity" evidence="1">
    <location>
        <begin position="103"/>
        <end position="123"/>
    </location>
</feature>
<gene>
    <name evidence="2" type="ORF">NCGR_LOCUS34437</name>
</gene>
<feature type="compositionally biased region" description="Low complexity" evidence="1">
    <location>
        <begin position="146"/>
        <end position="155"/>
    </location>
</feature>
<evidence type="ECO:0000313" key="3">
    <source>
        <dbReference type="Proteomes" id="UP000604825"/>
    </source>
</evidence>
<name>A0A811Q3L7_9POAL</name>
<dbReference type="AlphaFoldDB" id="A0A811Q3L7"/>
<evidence type="ECO:0000256" key="1">
    <source>
        <dbReference type="SAM" id="MobiDB-lite"/>
    </source>
</evidence>
<organism evidence="2 3">
    <name type="scientific">Miscanthus lutarioriparius</name>
    <dbReference type="NCBI Taxonomy" id="422564"/>
    <lineage>
        <taxon>Eukaryota</taxon>
        <taxon>Viridiplantae</taxon>
        <taxon>Streptophyta</taxon>
        <taxon>Embryophyta</taxon>
        <taxon>Tracheophyta</taxon>
        <taxon>Spermatophyta</taxon>
        <taxon>Magnoliopsida</taxon>
        <taxon>Liliopsida</taxon>
        <taxon>Poales</taxon>
        <taxon>Poaceae</taxon>
        <taxon>PACMAD clade</taxon>
        <taxon>Panicoideae</taxon>
        <taxon>Andropogonodae</taxon>
        <taxon>Andropogoneae</taxon>
        <taxon>Saccharinae</taxon>
        <taxon>Miscanthus</taxon>
    </lineage>
</organism>
<keyword evidence="3" id="KW-1185">Reference proteome</keyword>
<dbReference type="Proteomes" id="UP000604825">
    <property type="component" value="Unassembled WGS sequence"/>
</dbReference>
<accession>A0A811Q3L7</accession>
<feature type="compositionally biased region" description="Basic residues" evidence="1">
    <location>
        <begin position="125"/>
        <end position="137"/>
    </location>
</feature>
<evidence type="ECO:0000313" key="2">
    <source>
        <dbReference type="EMBL" id="CAD6250663.1"/>
    </source>
</evidence>
<feature type="compositionally biased region" description="Low complexity" evidence="1">
    <location>
        <begin position="166"/>
        <end position="175"/>
    </location>
</feature>
<dbReference type="EMBL" id="CAJGYO010000008">
    <property type="protein sequence ID" value="CAD6250663.1"/>
    <property type="molecule type" value="Genomic_DNA"/>
</dbReference>
<sequence>MVYHADMRAREKELAAAERGMGCSCAPPLGRMISRFIRKCNGREGRVRYDERMGMDYAMAYAPAQTCYVRPTTARTVTLATTNHHPTNARAHADHPDRPHPPRAQATTTTLPGTPFAPAGAPAQRKPKKKKKKKHVRFTPSGPVPAGAGATEASGGSEGSAYHHTPPAADPSYSPAPAAHGGYAYGYGRYAPSPLPRLEMLGTPRRHEYFSSEYRWYYPTPVREGIYSIATDANGRLTTFFSEENPNACTIV</sequence>
<comment type="caution">
    <text evidence="2">The sequence shown here is derived from an EMBL/GenBank/DDBJ whole genome shotgun (WGS) entry which is preliminary data.</text>
</comment>
<dbReference type="OrthoDB" id="629467at2759"/>